<evidence type="ECO:0000259" key="1">
    <source>
        <dbReference type="Pfam" id="PF06202"/>
    </source>
</evidence>
<evidence type="ECO:0000313" key="2">
    <source>
        <dbReference type="EMBL" id="VAW54982.1"/>
    </source>
</evidence>
<sequence length="411" mass="46036">LGRRQAHDQSLLDLWGEHRVSNPPTAPDFMHQFVLAADQFVVKRVINNKDGNSIIAGYHWFGDWGRDTMISLPGLTLTTGRPEIAKNILETYAQFVNEGMLPNRFPDGASQPEYNTIDATFWYFQAIKSYFDATNDEQLVKTIFPKLEEIINAHVEGTRYNIHVDPNDGLLFGGQDGVQLTWMDAKVNNIVITPRIGKPVEVNALWYNALRFMATFAERFGMSNASTYKTMADKVQTSFARFWNADKNYCYDVIDGPSGNDPALRPNQIFAVSLPDSPLTTEQQSAVVDVCAQELLTSHGLRSLAPSDPAYIGIYTGDQWHRDSAYHQGTVWGWLIGPFISAHLKVYQNTAQAEQILFSLVDHLQAVGTGNTSEIFDGDAPFSAKGTIAQAWSVAEILRIFEQIEHLKIKN</sequence>
<name>A0A3B0WV01_9ZZZZ</name>
<dbReference type="EMBL" id="UOFF01000074">
    <property type="protein sequence ID" value="VAW54982.1"/>
    <property type="molecule type" value="Genomic_DNA"/>
</dbReference>
<dbReference type="PANTHER" id="PTHR10569:SF2">
    <property type="entry name" value="GLYCOGEN DEBRANCHING ENZYME"/>
    <property type="match status" value="1"/>
</dbReference>
<dbReference type="InterPro" id="IPR008928">
    <property type="entry name" value="6-hairpin_glycosidase_sf"/>
</dbReference>
<dbReference type="InterPro" id="IPR012341">
    <property type="entry name" value="6hp_glycosidase-like_sf"/>
</dbReference>
<dbReference type="GO" id="GO:0005980">
    <property type="term" value="P:glycogen catabolic process"/>
    <property type="evidence" value="ECO:0007669"/>
    <property type="project" value="InterPro"/>
</dbReference>
<reference evidence="2" key="1">
    <citation type="submission" date="2018-06" db="EMBL/GenBank/DDBJ databases">
        <authorList>
            <person name="Zhirakovskaya E."/>
        </authorList>
    </citation>
    <scope>NUCLEOTIDE SEQUENCE</scope>
</reference>
<dbReference type="Gene3D" id="1.50.10.10">
    <property type="match status" value="1"/>
</dbReference>
<protein>
    <submittedName>
        <fullName evidence="2">Glycogen debranching enzyme, archaeal type, TIGR01561</fullName>
    </submittedName>
</protein>
<dbReference type="GO" id="GO:0004135">
    <property type="term" value="F:amylo-alpha-1,6-glucosidase activity"/>
    <property type="evidence" value="ECO:0007669"/>
    <property type="project" value="InterPro"/>
</dbReference>
<proteinExistence type="predicted"/>
<dbReference type="FunFam" id="1.50.10.10:FF:000073">
    <property type="entry name" value="Glycogen debranching enzyme, hypothetical (TreX-like)"/>
    <property type="match status" value="1"/>
</dbReference>
<dbReference type="InterPro" id="IPR032790">
    <property type="entry name" value="GDE_C"/>
</dbReference>
<dbReference type="GO" id="GO:0004134">
    <property type="term" value="F:4-alpha-glucanotransferase activity"/>
    <property type="evidence" value="ECO:0007669"/>
    <property type="project" value="InterPro"/>
</dbReference>
<accession>A0A3B0WV01</accession>
<dbReference type="Pfam" id="PF06202">
    <property type="entry name" value="GDE_C"/>
    <property type="match status" value="1"/>
</dbReference>
<feature type="domain" description="Glycogen debranching enzyme C-terminal" evidence="1">
    <location>
        <begin position="36"/>
        <end position="399"/>
    </location>
</feature>
<gene>
    <name evidence="2" type="ORF">MNBD_GAMMA07-2068</name>
</gene>
<dbReference type="PANTHER" id="PTHR10569">
    <property type="entry name" value="GLYCOGEN DEBRANCHING ENZYME"/>
    <property type="match status" value="1"/>
</dbReference>
<dbReference type="SUPFAM" id="SSF48208">
    <property type="entry name" value="Six-hairpin glycosidases"/>
    <property type="match status" value="1"/>
</dbReference>
<organism evidence="2">
    <name type="scientific">hydrothermal vent metagenome</name>
    <dbReference type="NCBI Taxonomy" id="652676"/>
    <lineage>
        <taxon>unclassified sequences</taxon>
        <taxon>metagenomes</taxon>
        <taxon>ecological metagenomes</taxon>
    </lineage>
</organism>
<feature type="non-terminal residue" evidence="2">
    <location>
        <position position="1"/>
    </location>
</feature>
<dbReference type="AlphaFoldDB" id="A0A3B0WV01"/>
<dbReference type="InterPro" id="IPR010401">
    <property type="entry name" value="AGL/Gdb1"/>
</dbReference>